<dbReference type="InterPro" id="IPR008972">
    <property type="entry name" value="Cupredoxin"/>
</dbReference>
<dbReference type="RefSeq" id="WP_253964427.1">
    <property type="nucleotide sequence ID" value="NZ_JALHBS010000058.1"/>
</dbReference>
<evidence type="ECO:0000313" key="13">
    <source>
        <dbReference type="Proteomes" id="UP001155220"/>
    </source>
</evidence>
<keyword evidence="9" id="KW-0732">Signal</keyword>
<proteinExistence type="predicted"/>
<keyword evidence="2" id="KW-0479">Metal-binding</keyword>
<evidence type="ECO:0000259" key="10">
    <source>
        <dbReference type="Pfam" id="PF07731"/>
    </source>
</evidence>
<feature type="domain" description="Plastocyanin-like" evidence="10">
    <location>
        <begin position="382"/>
        <end position="491"/>
    </location>
</feature>
<dbReference type="EMBL" id="JALHBS010000058">
    <property type="protein sequence ID" value="MCP3055580.1"/>
    <property type="molecule type" value="Genomic_DNA"/>
</dbReference>
<dbReference type="PANTHER" id="PTHR48267:SF1">
    <property type="entry name" value="BILIRUBIN OXIDASE"/>
    <property type="match status" value="1"/>
</dbReference>
<sequence>MNRRELLMSGSSLLAGLATSGLALPANAQGAAAQMDREDIRLPPLLDGRTSPIRLQATAGRTVFAGGAPSSTMGFNQGYLGPTVLLRRGTNTPVRIENGVDVPITLHWHGLTVPSSADGGPGTEIAPGADRDIELPVRQPAATHWYHTHVHGRTAPDVYAGLAGAVILQDDDEAGIELPRTYGVDDFVLILQDKRFDGSGRAVYEPSMMDIMHGFRGDAVLVNGQLRPIVRGPRGLVRLRLINAATSSPFDLSLESSRPLLLIGVDQGLLDAPTETGRVLLAPGERLELLIDLRQGEDRLMATSQSSMGMGGMMGGMMGGDAANAVLLTLAPDEGREAAVTSIPQRLPGSAVAIAATGARRRFVLDEGMGPINMMRGAVGASPVMTINGKPYEIDRVDFSTPVGAQEHWTIVASQMPHPFHVHGAKFQVLRNGGREPRPEERGWKDTVLVNGEAELAVSIDAETSEGLPFVFHCHILEHEDAGMMGQFTTQV</sequence>
<dbReference type="CDD" id="cd13890">
    <property type="entry name" value="CuRO_3_CueO_FtsP"/>
    <property type="match status" value="1"/>
</dbReference>
<evidence type="ECO:0000256" key="5">
    <source>
        <dbReference type="ARBA" id="ARBA00041027"/>
    </source>
</evidence>
<keyword evidence="3" id="KW-0560">Oxidoreductase</keyword>
<evidence type="ECO:0000256" key="6">
    <source>
        <dbReference type="ARBA" id="ARBA00042896"/>
    </source>
</evidence>
<dbReference type="InterPro" id="IPR045087">
    <property type="entry name" value="Cu-oxidase_fam"/>
</dbReference>
<dbReference type="Pfam" id="PF07731">
    <property type="entry name" value="Cu-oxidase_2"/>
    <property type="match status" value="1"/>
</dbReference>
<comment type="catalytic activity">
    <reaction evidence="8">
        <text>4 Cu(+) + O2 + 4 H(+) = 4 Cu(2+) + 2 H2O</text>
        <dbReference type="Rhea" id="RHEA:30083"/>
        <dbReference type="ChEBI" id="CHEBI:15377"/>
        <dbReference type="ChEBI" id="CHEBI:15378"/>
        <dbReference type="ChEBI" id="CHEBI:15379"/>
        <dbReference type="ChEBI" id="CHEBI:29036"/>
        <dbReference type="ChEBI" id="CHEBI:49552"/>
        <dbReference type="EC" id="1.16.3.4"/>
    </reaction>
    <physiologicalReaction direction="left-to-right" evidence="8">
        <dbReference type="Rhea" id="RHEA:30084"/>
    </physiologicalReaction>
</comment>
<dbReference type="InterPro" id="IPR002355">
    <property type="entry name" value="Cu_oxidase_Cu_BS"/>
</dbReference>
<comment type="caution">
    <text evidence="12">The sequence shown here is derived from an EMBL/GenBank/DDBJ whole genome shotgun (WGS) entry which is preliminary data.</text>
</comment>
<reference evidence="12" key="1">
    <citation type="submission" date="2022-03" db="EMBL/GenBank/DDBJ databases">
        <title>Aurantimonas Liuensis sp. Nov., isolated from the hadal seawater of the Mariana Trench.</title>
        <authorList>
            <person name="Liu R."/>
        </authorList>
    </citation>
    <scope>NUCLEOTIDE SEQUENCE</scope>
    <source>
        <strain evidence="12">LRZ36</strain>
    </source>
</reference>
<evidence type="ECO:0000259" key="11">
    <source>
        <dbReference type="Pfam" id="PF07732"/>
    </source>
</evidence>
<dbReference type="GO" id="GO:0016491">
    <property type="term" value="F:oxidoreductase activity"/>
    <property type="evidence" value="ECO:0007669"/>
    <property type="project" value="UniProtKB-KW"/>
</dbReference>
<dbReference type="Pfam" id="PF07732">
    <property type="entry name" value="Cu-oxidase_3"/>
    <property type="match status" value="1"/>
</dbReference>
<dbReference type="AlphaFoldDB" id="A0A9X2H905"/>
<dbReference type="SUPFAM" id="SSF49503">
    <property type="entry name" value="Cupredoxins"/>
    <property type="match status" value="3"/>
</dbReference>
<evidence type="ECO:0000256" key="3">
    <source>
        <dbReference type="ARBA" id="ARBA00023002"/>
    </source>
</evidence>
<dbReference type="GO" id="GO:0005507">
    <property type="term" value="F:copper ion binding"/>
    <property type="evidence" value="ECO:0007669"/>
    <property type="project" value="InterPro"/>
</dbReference>
<evidence type="ECO:0000256" key="4">
    <source>
        <dbReference type="ARBA" id="ARBA00038978"/>
    </source>
</evidence>
<keyword evidence="13" id="KW-1185">Reference proteome</keyword>
<evidence type="ECO:0000256" key="2">
    <source>
        <dbReference type="ARBA" id="ARBA00022723"/>
    </source>
</evidence>
<dbReference type="PROSITE" id="PS51318">
    <property type="entry name" value="TAT"/>
    <property type="match status" value="1"/>
</dbReference>
<feature type="signal peptide" evidence="9">
    <location>
        <begin position="1"/>
        <end position="28"/>
    </location>
</feature>
<comment type="subunit">
    <text evidence="1">Monomer.</text>
</comment>
<accession>A0A9X2H905</accession>
<evidence type="ECO:0000256" key="1">
    <source>
        <dbReference type="ARBA" id="ARBA00011245"/>
    </source>
</evidence>
<dbReference type="InterPro" id="IPR006311">
    <property type="entry name" value="TAT_signal"/>
</dbReference>
<dbReference type="InterPro" id="IPR011707">
    <property type="entry name" value="Cu-oxidase-like_N"/>
</dbReference>
<dbReference type="EC" id="1.16.3.4" evidence="4"/>
<evidence type="ECO:0000256" key="7">
    <source>
        <dbReference type="ARBA" id="ARBA00043090"/>
    </source>
</evidence>
<dbReference type="Proteomes" id="UP001155220">
    <property type="component" value="Unassembled WGS sequence"/>
</dbReference>
<dbReference type="PANTHER" id="PTHR48267">
    <property type="entry name" value="CUPREDOXIN SUPERFAMILY PROTEIN"/>
    <property type="match status" value="1"/>
</dbReference>
<evidence type="ECO:0000256" key="9">
    <source>
        <dbReference type="SAM" id="SignalP"/>
    </source>
</evidence>
<dbReference type="PROSITE" id="PS00080">
    <property type="entry name" value="MULTICOPPER_OXIDASE2"/>
    <property type="match status" value="1"/>
</dbReference>
<dbReference type="Gene3D" id="2.60.40.420">
    <property type="entry name" value="Cupredoxins - blue copper proteins"/>
    <property type="match status" value="3"/>
</dbReference>
<feature type="domain" description="Plastocyanin-like" evidence="11">
    <location>
        <begin position="59"/>
        <end position="171"/>
    </location>
</feature>
<organism evidence="12 13">
    <name type="scientific">Aurantimonas marianensis</name>
    <dbReference type="NCBI Taxonomy" id="2920428"/>
    <lineage>
        <taxon>Bacteria</taxon>
        <taxon>Pseudomonadati</taxon>
        <taxon>Pseudomonadota</taxon>
        <taxon>Alphaproteobacteria</taxon>
        <taxon>Hyphomicrobiales</taxon>
        <taxon>Aurantimonadaceae</taxon>
        <taxon>Aurantimonas</taxon>
    </lineage>
</organism>
<gene>
    <name evidence="12" type="ORF">MJ956_10545</name>
</gene>
<protein>
    <recommendedName>
        <fullName evidence="5">Multicopper oxidase CueO</fullName>
        <ecNumber evidence="4">1.16.3.4</ecNumber>
    </recommendedName>
    <alternativeName>
        <fullName evidence="6">Copper efflux oxidase</fullName>
    </alternativeName>
    <alternativeName>
        <fullName evidence="7">Cuprous oxidase</fullName>
    </alternativeName>
</protein>
<feature type="chain" id="PRO_5040997885" description="Multicopper oxidase CueO" evidence="9">
    <location>
        <begin position="29"/>
        <end position="492"/>
    </location>
</feature>
<dbReference type="InterPro" id="IPR011706">
    <property type="entry name" value="Cu-oxidase_C"/>
</dbReference>
<evidence type="ECO:0000313" key="12">
    <source>
        <dbReference type="EMBL" id="MCP3055580.1"/>
    </source>
</evidence>
<name>A0A9X2H905_9HYPH</name>
<evidence type="ECO:0000256" key="8">
    <source>
        <dbReference type="ARBA" id="ARBA00048092"/>
    </source>
</evidence>